<dbReference type="EMBL" id="JPIT01000032">
    <property type="protein sequence ID" value="KIO43093.1"/>
    <property type="molecule type" value="Genomic_DNA"/>
</dbReference>
<dbReference type="RefSeq" id="WP_041504218.1">
    <property type="nucleotide sequence ID" value="NZ_JPIT01000032.1"/>
</dbReference>
<sequence>MRNNGNFIEVEFFQKNKAGNVVCGDCFMSQKLKGEGRVISVLSDGLGSGIKACVLSTMTATMAMRFTAMNESILKTSTSIMNTLPRDMVRKISYSTFCICDIDCFGYVKIIEYESPSFYLYRKGVFVKVPKQKIPVEREDLDNTYLWISEFNLEKEDRIIFFSDGVSQSGMGTNRMPFGWEDGAKEYIAKLVEQKNDISAKELAHKIVIQAEKNDGYKLKDDTSCCVIYMRKPRNLLICTGPPYDEKNDKYLASRVREFQGKKILCGGTTATIVSRELGAKMEIDMNIVDKNLPPISRMEGVDLVTEGILTLSKVERILTANENEHPKEYGPAEMLVKYLLDSDKITLLVGTRINTAHQDPNLPVELEIRRNVVKKIKYLLETKYLKDVEIMYI</sequence>
<dbReference type="InterPro" id="IPR001932">
    <property type="entry name" value="PPM-type_phosphatase-like_dom"/>
</dbReference>
<dbReference type="AlphaFoldDB" id="A0A0C3MEB4"/>
<dbReference type="Gene3D" id="3.60.40.10">
    <property type="entry name" value="PPM-type phosphatase domain"/>
    <property type="match status" value="1"/>
</dbReference>
<dbReference type="InterPro" id="IPR036457">
    <property type="entry name" value="PPM-type-like_dom_sf"/>
</dbReference>
<reference evidence="2 4" key="2">
    <citation type="submission" date="2014-07" db="EMBL/GenBank/DDBJ databases">
        <title>Porphyromonadaceae bacterium OUH 334697 = ATCC BAA-2682 = DSM 28341 draft genome.</title>
        <authorList>
            <person name="Sydenham T.V."/>
            <person name="Hasman H."/>
            <person name="Justesen U.S."/>
        </authorList>
    </citation>
    <scope>NUCLEOTIDE SEQUENCE [LARGE SCALE GENOMIC DNA]</scope>
    <source>
        <strain evidence="2 4">OUH 334697</strain>
    </source>
</reference>
<proteinExistence type="predicted"/>
<accession>A0A0C3MEB4</accession>
<dbReference type="SUPFAM" id="SSF81606">
    <property type="entry name" value="PP2C-like"/>
    <property type="match status" value="1"/>
</dbReference>
<evidence type="ECO:0000259" key="1">
    <source>
        <dbReference type="SMART" id="SM00331"/>
    </source>
</evidence>
<feature type="domain" description="PPM-type phosphatase" evidence="1">
    <location>
        <begin position="7"/>
        <end position="230"/>
    </location>
</feature>
<dbReference type="EMBL" id="JPIU01000038">
    <property type="protein sequence ID" value="KIO44808.1"/>
    <property type="molecule type" value="Genomic_DNA"/>
</dbReference>
<name>A0A0C3MEB4_9PORP</name>
<comment type="caution">
    <text evidence="3">The sequence shown here is derived from an EMBL/GenBank/DDBJ whole genome shotgun (WGS) entry which is preliminary data.</text>
</comment>
<evidence type="ECO:0000313" key="4">
    <source>
        <dbReference type="Proteomes" id="UP000031937"/>
    </source>
</evidence>
<dbReference type="OrthoDB" id="1090916at2"/>
<dbReference type="SMART" id="SM00331">
    <property type="entry name" value="PP2C_SIG"/>
    <property type="match status" value="1"/>
</dbReference>
<keyword evidence="5" id="KW-1185">Reference proteome</keyword>
<dbReference type="Pfam" id="PF07228">
    <property type="entry name" value="SpoIIE"/>
    <property type="match status" value="1"/>
</dbReference>
<protein>
    <submittedName>
        <fullName evidence="3">Stage II sporulation protein E</fullName>
    </submittedName>
</protein>
<dbReference type="Proteomes" id="UP000031980">
    <property type="component" value="Unassembled WGS sequence"/>
</dbReference>
<reference evidence="3 5" key="1">
    <citation type="submission" date="2014-07" db="EMBL/GenBank/DDBJ databases">
        <title>Porphyromonadaceae bacterium OUH 308042 = ATCC BAA-2681 = DSM 28342 draft genome.</title>
        <authorList>
            <person name="Sydenham T.V."/>
            <person name="Hasman H."/>
            <person name="Justensen U.S."/>
        </authorList>
    </citation>
    <scope>NUCLEOTIDE SEQUENCE [LARGE SCALE GENOMIC DNA]</scope>
    <source>
        <strain evidence="3 5">OUH 308042</strain>
    </source>
</reference>
<evidence type="ECO:0000313" key="3">
    <source>
        <dbReference type="EMBL" id="KIO44808.1"/>
    </source>
</evidence>
<evidence type="ECO:0000313" key="5">
    <source>
        <dbReference type="Proteomes" id="UP000031980"/>
    </source>
</evidence>
<evidence type="ECO:0000313" key="2">
    <source>
        <dbReference type="EMBL" id="KIO43093.1"/>
    </source>
</evidence>
<dbReference type="Proteomes" id="UP000031937">
    <property type="component" value="Unassembled WGS sequence"/>
</dbReference>
<organism evidence="3 5">
    <name type="scientific">Sanguibacteroides justesenii</name>
    <dbReference type="NCBI Taxonomy" id="1547597"/>
    <lineage>
        <taxon>Bacteria</taxon>
        <taxon>Pseudomonadati</taxon>
        <taxon>Bacteroidota</taxon>
        <taxon>Bacteroidia</taxon>
        <taxon>Bacteroidales</taxon>
        <taxon>Porphyromonadaceae</taxon>
        <taxon>Sanguibacteroides</taxon>
    </lineage>
</organism>
<gene>
    <name evidence="3" type="ORF">BA92_07220</name>
    <name evidence="2" type="ORF">IE90_12820</name>
</gene>